<keyword evidence="5 6" id="KW-0482">Metalloprotease</keyword>
<dbReference type="InterPro" id="IPR051156">
    <property type="entry name" value="Mito/Outer_Membr_Metalloprot"/>
</dbReference>
<dbReference type="Gene3D" id="3.30.2010.10">
    <property type="entry name" value="Metalloproteases ('zincins'), catalytic domain"/>
    <property type="match status" value="1"/>
</dbReference>
<evidence type="ECO:0000256" key="3">
    <source>
        <dbReference type="ARBA" id="ARBA00022801"/>
    </source>
</evidence>
<evidence type="ECO:0000256" key="1">
    <source>
        <dbReference type="ARBA" id="ARBA00022670"/>
    </source>
</evidence>
<gene>
    <name evidence="9" type="ORF">PFY00_03325</name>
</gene>
<dbReference type="InterPro" id="IPR001915">
    <property type="entry name" value="Peptidase_M48"/>
</dbReference>
<dbReference type="Proteomes" id="UP001210720">
    <property type="component" value="Unassembled WGS sequence"/>
</dbReference>
<keyword evidence="3 6" id="KW-0378">Hydrolase</keyword>
<accession>A0ABT4XP73</accession>
<keyword evidence="7" id="KW-0472">Membrane</keyword>
<comment type="caution">
    <text evidence="9">The sequence shown here is derived from an EMBL/GenBank/DDBJ whole genome shotgun (WGS) entry which is preliminary data.</text>
</comment>
<feature type="transmembrane region" description="Helical" evidence="7">
    <location>
        <begin position="99"/>
        <end position="118"/>
    </location>
</feature>
<name>A0ABT4XP73_9RHOB</name>
<dbReference type="PANTHER" id="PTHR22726:SF1">
    <property type="entry name" value="METALLOENDOPEPTIDASE OMA1, MITOCHONDRIAL"/>
    <property type="match status" value="1"/>
</dbReference>
<feature type="transmembrane region" description="Helical" evidence="7">
    <location>
        <begin position="246"/>
        <end position="268"/>
    </location>
</feature>
<keyword evidence="7" id="KW-1133">Transmembrane helix</keyword>
<comment type="similarity">
    <text evidence="6">Belongs to the peptidase M48 family.</text>
</comment>
<evidence type="ECO:0000256" key="2">
    <source>
        <dbReference type="ARBA" id="ARBA00022723"/>
    </source>
</evidence>
<protein>
    <submittedName>
        <fullName evidence="9">M48 family metallopeptidase</fullName>
    </submittedName>
</protein>
<reference evidence="9 10" key="1">
    <citation type="submission" date="2023-01" db="EMBL/GenBank/DDBJ databases">
        <title>Thalassococcus onchidii sp. nov., isolated from a marine invertebrate from the South China Sea.</title>
        <authorList>
            <person name="Xu S."/>
            <person name="Liu Z."/>
            <person name="Xu Y."/>
        </authorList>
    </citation>
    <scope>NUCLEOTIDE SEQUENCE [LARGE SCALE GENOMIC DNA]</scope>
    <source>
        <strain evidence="9 10">KCTC 32084</strain>
    </source>
</reference>
<keyword evidence="1 6" id="KW-0645">Protease</keyword>
<evidence type="ECO:0000256" key="5">
    <source>
        <dbReference type="ARBA" id="ARBA00023049"/>
    </source>
</evidence>
<keyword evidence="4 6" id="KW-0862">Zinc</keyword>
<dbReference type="EMBL" id="JAQIOY010000001">
    <property type="protein sequence ID" value="MDA7423745.1"/>
    <property type="molecule type" value="Genomic_DNA"/>
</dbReference>
<keyword evidence="7" id="KW-0812">Transmembrane</keyword>
<evidence type="ECO:0000256" key="7">
    <source>
        <dbReference type="SAM" id="Phobius"/>
    </source>
</evidence>
<dbReference type="PANTHER" id="PTHR22726">
    <property type="entry name" value="METALLOENDOPEPTIDASE OMA1"/>
    <property type="match status" value="1"/>
</dbReference>
<organism evidence="9 10">
    <name type="scientific">Thalassococcus lentus</name>
    <dbReference type="NCBI Taxonomy" id="1210524"/>
    <lineage>
        <taxon>Bacteria</taxon>
        <taxon>Pseudomonadati</taxon>
        <taxon>Pseudomonadota</taxon>
        <taxon>Alphaproteobacteria</taxon>
        <taxon>Rhodobacterales</taxon>
        <taxon>Roseobacteraceae</taxon>
        <taxon>Thalassococcus</taxon>
    </lineage>
</organism>
<comment type="cofactor">
    <cofactor evidence="6">
        <name>Zn(2+)</name>
        <dbReference type="ChEBI" id="CHEBI:29105"/>
    </cofactor>
    <text evidence="6">Binds 1 zinc ion per subunit.</text>
</comment>
<evidence type="ECO:0000313" key="9">
    <source>
        <dbReference type="EMBL" id="MDA7423745.1"/>
    </source>
</evidence>
<evidence type="ECO:0000256" key="6">
    <source>
        <dbReference type="RuleBase" id="RU003983"/>
    </source>
</evidence>
<feature type="domain" description="Peptidase M48" evidence="8">
    <location>
        <begin position="172"/>
        <end position="338"/>
    </location>
</feature>
<keyword evidence="10" id="KW-1185">Reference proteome</keyword>
<proteinExistence type="inferred from homology"/>
<evidence type="ECO:0000259" key="8">
    <source>
        <dbReference type="Pfam" id="PF01435"/>
    </source>
</evidence>
<keyword evidence="2" id="KW-0479">Metal-binding</keyword>
<evidence type="ECO:0000313" key="10">
    <source>
        <dbReference type="Proteomes" id="UP001210720"/>
    </source>
</evidence>
<evidence type="ECO:0000256" key="4">
    <source>
        <dbReference type="ARBA" id="ARBA00022833"/>
    </source>
</evidence>
<sequence length="364" mass="39312">MSTEKTEYQGTFFNGANAEPEQVLITVDQENGVLALNDGDETTWPLPDVREVRDQAGTDMLVLRSSNDDLGRLILNERDVRRHLPNVTKRPPVENKGRLLKWAIGAIASVALIVFVLVPTMADQLAEFIPPEGERALGEETLEQIRSALDESGLGVVDTCNDSSGILALSKMQKRLTDTLDLDQELTVLVLDHQMVNAFALPGGFIVLFRGLIDAAGTPEEVAAVFAHEIGHVVSRDPTRHALRSAGSIGVLGLLFGDFAGGAMVLFLTERLIDAQYSQAAEAAADEFAHRVLLDAGLPPSALADMFERFRELGGDAEGFVAHFLSHPQLGDRIAASRDATPAGLASNPVLSDSEWQALRNICN</sequence>
<dbReference type="Pfam" id="PF01435">
    <property type="entry name" value="Peptidase_M48"/>
    <property type="match status" value="1"/>
</dbReference>
<dbReference type="RefSeq" id="WP_271431081.1">
    <property type="nucleotide sequence ID" value="NZ_JAQIOY010000001.1"/>
</dbReference>
<dbReference type="CDD" id="cd07332">
    <property type="entry name" value="M48C_Oma1_like"/>
    <property type="match status" value="1"/>
</dbReference>